<dbReference type="EMBL" id="GBXM01073653">
    <property type="protein sequence ID" value="JAH34924.1"/>
    <property type="molecule type" value="Transcribed_RNA"/>
</dbReference>
<organism evidence="1">
    <name type="scientific">Anguilla anguilla</name>
    <name type="common">European freshwater eel</name>
    <name type="synonym">Muraena anguilla</name>
    <dbReference type="NCBI Taxonomy" id="7936"/>
    <lineage>
        <taxon>Eukaryota</taxon>
        <taxon>Metazoa</taxon>
        <taxon>Chordata</taxon>
        <taxon>Craniata</taxon>
        <taxon>Vertebrata</taxon>
        <taxon>Euteleostomi</taxon>
        <taxon>Actinopterygii</taxon>
        <taxon>Neopterygii</taxon>
        <taxon>Teleostei</taxon>
        <taxon>Anguilliformes</taxon>
        <taxon>Anguillidae</taxon>
        <taxon>Anguilla</taxon>
    </lineage>
</organism>
<protein>
    <submittedName>
        <fullName evidence="1">Uncharacterized protein</fullName>
    </submittedName>
</protein>
<sequence length="35" mass="3809">MFQLNPTPSRKHVYRTPTEQVPAGLALSVVVSDVA</sequence>
<reference evidence="1" key="1">
    <citation type="submission" date="2014-11" db="EMBL/GenBank/DDBJ databases">
        <authorList>
            <person name="Amaro Gonzalez C."/>
        </authorList>
    </citation>
    <scope>NUCLEOTIDE SEQUENCE</scope>
</reference>
<evidence type="ECO:0000313" key="1">
    <source>
        <dbReference type="EMBL" id="JAH34924.1"/>
    </source>
</evidence>
<dbReference type="AlphaFoldDB" id="A0A0E9S0F6"/>
<proteinExistence type="predicted"/>
<name>A0A0E9S0F6_ANGAN</name>
<accession>A0A0E9S0F6</accession>
<reference evidence="1" key="2">
    <citation type="journal article" date="2015" name="Fish Shellfish Immunol.">
        <title>Early steps in the European eel (Anguilla anguilla)-Vibrio vulnificus interaction in the gills: Role of the RtxA13 toxin.</title>
        <authorList>
            <person name="Callol A."/>
            <person name="Pajuelo D."/>
            <person name="Ebbesson L."/>
            <person name="Teles M."/>
            <person name="MacKenzie S."/>
            <person name="Amaro C."/>
        </authorList>
    </citation>
    <scope>NUCLEOTIDE SEQUENCE</scope>
</reference>